<evidence type="ECO:0000313" key="2">
    <source>
        <dbReference type="EMBL" id="KAK9969337.1"/>
    </source>
</evidence>
<protein>
    <submittedName>
        <fullName evidence="2">Uncharacterized protein</fullName>
    </submittedName>
</protein>
<keyword evidence="3" id="KW-1185">Reference proteome</keyword>
<evidence type="ECO:0000256" key="1">
    <source>
        <dbReference type="SAM" id="MobiDB-lite"/>
    </source>
</evidence>
<proteinExistence type="predicted"/>
<reference evidence="2 3" key="1">
    <citation type="submission" date="2024-05" db="EMBL/GenBank/DDBJ databases">
        <title>A high-quality chromosomal-level genome assembly of Topmouth culter (Culter alburnus).</title>
        <authorList>
            <person name="Zhao H."/>
        </authorList>
    </citation>
    <scope>NUCLEOTIDE SEQUENCE [LARGE SCALE GENOMIC DNA]</scope>
    <source>
        <strain evidence="2">CATC2023</strain>
        <tissue evidence="2">Muscle</tissue>
    </source>
</reference>
<feature type="compositionally biased region" description="Polar residues" evidence="1">
    <location>
        <begin position="1"/>
        <end position="13"/>
    </location>
</feature>
<sequence>MEVNSPTRQSFPSGGQRLRKAPAPPWQGLIIERHESSPLPILCVLCIGIRVPAVSQEVGANEYDWNAGVSLHSYCAIFDALLVISRAKSLRAITLPYGIYSTYVPLAAGSTTVHPTYACTSAAEPHFPGSKKKEGSLSITLAMREDSCQEFHLQQTSKSIANVSGTTVSRFLTRLFFRFRLKSFMS</sequence>
<dbReference type="AlphaFoldDB" id="A0AAW2A9V8"/>
<name>A0AAW2A9V8_CULAL</name>
<dbReference type="Proteomes" id="UP001479290">
    <property type="component" value="Unassembled WGS sequence"/>
</dbReference>
<gene>
    <name evidence="2" type="ORF">ABG768_027519</name>
</gene>
<organism evidence="2 3">
    <name type="scientific">Culter alburnus</name>
    <name type="common">Topmouth culter</name>
    <dbReference type="NCBI Taxonomy" id="194366"/>
    <lineage>
        <taxon>Eukaryota</taxon>
        <taxon>Metazoa</taxon>
        <taxon>Chordata</taxon>
        <taxon>Craniata</taxon>
        <taxon>Vertebrata</taxon>
        <taxon>Euteleostomi</taxon>
        <taxon>Actinopterygii</taxon>
        <taxon>Neopterygii</taxon>
        <taxon>Teleostei</taxon>
        <taxon>Ostariophysi</taxon>
        <taxon>Cypriniformes</taxon>
        <taxon>Xenocyprididae</taxon>
        <taxon>Xenocypridinae</taxon>
        <taxon>Culter</taxon>
    </lineage>
</organism>
<dbReference type="EMBL" id="JAWDJR010000009">
    <property type="protein sequence ID" value="KAK9969337.1"/>
    <property type="molecule type" value="Genomic_DNA"/>
</dbReference>
<evidence type="ECO:0000313" key="3">
    <source>
        <dbReference type="Proteomes" id="UP001479290"/>
    </source>
</evidence>
<accession>A0AAW2A9V8</accession>
<feature type="region of interest" description="Disordered" evidence="1">
    <location>
        <begin position="1"/>
        <end position="22"/>
    </location>
</feature>
<comment type="caution">
    <text evidence="2">The sequence shown here is derived from an EMBL/GenBank/DDBJ whole genome shotgun (WGS) entry which is preliminary data.</text>
</comment>